<evidence type="ECO:0000313" key="4">
    <source>
        <dbReference type="EMBL" id="EDM74975.1"/>
    </source>
</evidence>
<feature type="transmembrane region" description="Helical" evidence="2">
    <location>
        <begin position="107"/>
        <end position="132"/>
    </location>
</feature>
<name>A6GGL5_9BACT</name>
<dbReference type="Proteomes" id="UP000005801">
    <property type="component" value="Unassembled WGS sequence"/>
</dbReference>
<accession>A6GGL5</accession>
<evidence type="ECO:0000256" key="1">
    <source>
        <dbReference type="SAM" id="MobiDB-lite"/>
    </source>
</evidence>
<reference evidence="4 5" key="1">
    <citation type="submission" date="2007-06" db="EMBL/GenBank/DDBJ databases">
        <authorList>
            <person name="Shimkets L."/>
            <person name="Ferriera S."/>
            <person name="Johnson J."/>
            <person name="Kravitz S."/>
            <person name="Beeson K."/>
            <person name="Sutton G."/>
            <person name="Rogers Y.-H."/>
            <person name="Friedman R."/>
            <person name="Frazier M."/>
            <person name="Venter J.C."/>
        </authorList>
    </citation>
    <scope>NUCLEOTIDE SEQUENCE [LARGE SCALE GENOMIC DNA]</scope>
    <source>
        <strain evidence="4 5">SIR-1</strain>
    </source>
</reference>
<comment type="caution">
    <text evidence="4">The sequence shown here is derived from an EMBL/GenBank/DDBJ whole genome shotgun (WGS) entry which is preliminary data.</text>
</comment>
<keyword evidence="2" id="KW-0472">Membrane</keyword>
<feature type="transmembrane region" description="Helical" evidence="2">
    <location>
        <begin position="144"/>
        <end position="165"/>
    </location>
</feature>
<feature type="chain" id="PRO_5002693995" description="Lipoprotein" evidence="3">
    <location>
        <begin position="29"/>
        <end position="278"/>
    </location>
</feature>
<protein>
    <recommendedName>
        <fullName evidence="6">Lipoprotein</fullName>
    </recommendedName>
</protein>
<evidence type="ECO:0000256" key="2">
    <source>
        <dbReference type="SAM" id="Phobius"/>
    </source>
</evidence>
<feature type="region of interest" description="Disordered" evidence="1">
    <location>
        <begin position="225"/>
        <end position="278"/>
    </location>
</feature>
<evidence type="ECO:0000313" key="5">
    <source>
        <dbReference type="Proteomes" id="UP000005801"/>
    </source>
</evidence>
<keyword evidence="2" id="KW-0812">Transmembrane</keyword>
<dbReference type="AlphaFoldDB" id="A6GGL5"/>
<keyword evidence="3" id="KW-0732">Signal</keyword>
<evidence type="ECO:0000256" key="3">
    <source>
        <dbReference type="SAM" id="SignalP"/>
    </source>
</evidence>
<sequence length="278" mass="29318">MVFVMIAKLPVRLLALVLGFCVAGCASMFDYRAPQAVTEWVYNKPKGEKGEAASSCDVTNEENRLISPWKEYWESGLPVETVYAACECQWKIYKRNERREKVEKSRFGLSVAGAIVTGVSGGATATLGAVVAGSDAPSSSLTGVMAGVAALTAVAGIMTGIVSVLPTTTKQNGDSALAWQYWTKGMSELAVWKHAAEGSDEKGEALGKAHVAFAHCASDHEILGTVVSPDSGQPSGPKEAKEAQEPNEPDGAESDGGRVDVQRPRSALDVPAPRLIHG</sequence>
<gene>
    <name evidence="4" type="ORF">PPSIR1_18992</name>
</gene>
<keyword evidence="2" id="KW-1133">Transmembrane helix</keyword>
<feature type="signal peptide" evidence="3">
    <location>
        <begin position="1"/>
        <end position="28"/>
    </location>
</feature>
<evidence type="ECO:0008006" key="6">
    <source>
        <dbReference type="Google" id="ProtNLM"/>
    </source>
</evidence>
<dbReference type="EMBL" id="ABCS01000108">
    <property type="protein sequence ID" value="EDM74975.1"/>
    <property type="molecule type" value="Genomic_DNA"/>
</dbReference>
<organism evidence="4 5">
    <name type="scientific">Plesiocystis pacifica SIR-1</name>
    <dbReference type="NCBI Taxonomy" id="391625"/>
    <lineage>
        <taxon>Bacteria</taxon>
        <taxon>Pseudomonadati</taxon>
        <taxon>Myxococcota</taxon>
        <taxon>Polyangia</taxon>
        <taxon>Nannocystales</taxon>
        <taxon>Nannocystaceae</taxon>
        <taxon>Plesiocystis</taxon>
    </lineage>
</organism>
<keyword evidence="5" id="KW-1185">Reference proteome</keyword>
<proteinExistence type="predicted"/>
<dbReference type="STRING" id="391625.PPSIR1_18992"/>